<evidence type="ECO:0000256" key="1">
    <source>
        <dbReference type="ARBA" id="ARBA00023125"/>
    </source>
</evidence>
<dbReference type="Gene3D" id="1.10.260.40">
    <property type="entry name" value="lambda repressor-like DNA-binding domains"/>
    <property type="match status" value="1"/>
</dbReference>
<dbReference type="EMBL" id="DVOH01000016">
    <property type="protein sequence ID" value="HIU99932.1"/>
    <property type="molecule type" value="Genomic_DNA"/>
</dbReference>
<dbReference type="AlphaFoldDB" id="A0A9D1SWS5"/>
<gene>
    <name evidence="3" type="ORF">IAB14_02315</name>
</gene>
<name>A0A9D1SWS5_9FIRM</name>
<sequence length="69" mass="7864">MKIVVAERIKELLEAEKLSQYALAKHLGISPSTVCNWLNGKKEPSIESLWKLADYFDVSVDYLIGRKNI</sequence>
<dbReference type="Proteomes" id="UP000886891">
    <property type="component" value="Unassembled WGS sequence"/>
</dbReference>
<proteinExistence type="predicted"/>
<dbReference type="PANTHER" id="PTHR46558:SF11">
    <property type="entry name" value="HTH-TYPE TRANSCRIPTIONAL REGULATOR XRE"/>
    <property type="match status" value="1"/>
</dbReference>
<dbReference type="PROSITE" id="PS50943">
    <property type="entry name" value="HTH_CROC1"/>
    <property type="match status" value="1"/>
</dbReference>
<reference evidence="3" key="2">
    <citation type="journal article" date="2021" name="PeerJ">
        <title>Extensive microbial diversity within the chicken gut microbiome revealed by metagenomics and culture.</title>
        <authorList>
            <person name="Gilroy R."/>
            <person name="Ravi A."/>
            <person name="Getino M."/>
            <person name="Pursley I."/>
            <person name="Horton D.L."/>
            <person name="Alikhan N.F."/>
            <person name="Baker D."/>
            <person name="Gharbi K."/>
            <person name="Hall N."/>
            <person name="Watson M."/>
            <person name="Adriaenssens E.M."/>
            <person name="Foster-Nyarko E."/>
            <person name="Jarju S."/>
            <person name="Secka A."/>
            <person name="Antonio M."/>
            <person name="Oren A."/>
            <person name="Chaudhuri R.R."/>
            <person name="La Ragione R."/>
            <person name="Hildebrand F."/>
            <person name="Pallen M.J."/>
        </authorList>
    </citation>
    <scope>NUCLEOTIDE SEQUENCE</scope>
    <source>
        <strain evidence="3">23406</strain>
    </source>
</reference>
<dbReference type="SUPFAM" id="SSF47413">
    <property type="entry name" value="lambda repressor-like DNA-binding domains"/>
    <property type="match status" value="1"/>
</dbReference>
<accession>A0A9D1SWS5</accession>
<dbReference type="SMART" id="SM00530">
    <property type="entry name" value="HTH_XRE"/>
    <property type="match status" value="1"/>
</dbReference>
<dbReference type="InterPro" id="IPR001387">
    <property type="entry name" value="Cro/C1-type_HTH"/>
</dbReference>
<feature type="domain" description="HTH cro/C1-type" evidence="2">
    <location>
        <begin position="9"/>
        <end position="63"/>
    </location>
</feature>
<comment type="caution">
    <text evidence="3">The sequence shown here is derived from an EMBL/GenBank/DDBJ whole genome shotgun (WGS) entry which is preliminary data.</text>
</comment>
<dbReference type="Pfam" id="PF01381">
    <property type="entry name" value="HTH_3"/>
    <property type="match status" value="1"/>
</dbReference>
<dbReference type="InterPro" id="IPR010982">
    <property type="entry name" value="Lambda_DNA-bd_dom_sf"/>
</dbReference>
<evidence type="ECO:0000313" key="3">
    <source>
        <dbReference type="EMBL" id="HIU99932.1"/>
    </source>
</evidence>
<dbReference type="GO" id="GO:0003677">
    <property type="term" value="F:DNA binding"/>
    <property type="evidence" value="ECO:0007669"/>
    <property type="project" value="UniProtKB-KW"/>
</dbReference>
<keyword evidence="1" id="KW-0238">DNA-binding</keyword>
<evidence type="ECO:0000313" key="4">
    <source>
        <dbReference type="Proteomes" id="UP000886891"/>
    </source>
</evidence>
<protein>
    <submittedName>
        <fullName evidence="3">Helix-turn-helix transcriptional regulator</fullName>
    </submittedName>
</protein>
<dbReference type="PANTHER" id="PTHR46558">
    <property type="entry name" value="TRACRIPTIONAL REGULATORY PROTEIN-RELATED-RELATED"/>
    <property type="match status" value="1"/>
</dbReference>
<dbReference type="CDD" id="cd00093">
    <property type="entry name" value="HTH_XRE"/>
    <property type="match status" value="1"/>
</dbReference>
<reference evidence="3" key="1">
    <citation type="submission" date="2020-10" db="EMBL/GenBank/DDBJ databases">
        <authorList>
            <person name="Gilroy R."/>
        </authorList>
    </citation>
    <scope>NUCLEOTIDE SEQUENCE</scope>
    <source>
        <strain evidence="3">23406</strain>
    </source>
</reference>
<evidence type="ECO:0000259" key="2">
    <source>
        <dbReference type="PROSITE" id="PS50943"/>
    </source>
</evidence>
<organism evidence="3 4">
    <name type="scientific">Candidatus Stercoripulliclostridium merdipullorum</name>
    <dbReference type="NCBI Taxonomy" id="2840952"/>
    <lineage>
        <taxon>Bacteria</taxon>
        <taxon>Bacillati</taxon>
        <taxon>Bacillota</taxon>
        <taxon>Clostridia</taxon>
        <taxon>Eubacteriales</taxon>
        <taxon>Candidatus Stercoripulliclostridium</taxon>
    </lineage>
</organism>